<proteinExistence type="predicted"/>
<dbReference type="Pfam" id="PF00072">
    <property type="entry name" value="Response_reg"/>
    <property type="match status" value="1"/>
</dbReference>
<gene>
    <name evidence="8" type="ORF">FKG95_28320</name>
</gene>
<evidence type="ECO:0000256" key="2">
    <source>
        <dbReference type="ARBA" id="ARBA00023012"/>
    </source>
</evidence>
<dbReference type="PROSITE" id="PS50110">
    <property type="entry name" value="RESPONSE_REGULATORY"/>
    <property type="match status" value="1"/>
</dbReference>
<evidence type="ECO:0000256" key="1">
    <source>
        <dbReference type="ARBA" id="ARBA00022553"/>
    </source>
</evidence>
<dbReference type="PANTHER" id="PTHR48111:SF1">
    <property type="entry name" value="TWO-COMPONENT RESPONSE REGULATOR ORR33"/>
    <property type="match status" value="1"/>
</dbReference>
<accession>A0A545SYN0</accession>
<dbReference type="SMART" id="SM00448">
    <property type="entry name" value="REC"/>
    <property type="match status" value="1"/>
</dbReference>
<reference evidence="8 9" key="1">
    <citation type="submission" date="2019-06" db="EMBL/GenBank/DDBJ databases">
        <title>Whole genome sequence for Rhodospirillaceae sp. R148.</title>
        <authorList>
            <person name="Wang G."/>
        </authorList>
    </citation>
    <scope>NUCLEOTIDE SEQUENCE [LARGE SCALE GENOMIC DNA]</scope>
    <source>
        <strain evidence="8 9">R148</strain>
    </source>
</reference>
<protein>
    <submittedName>
        <fullName evidence="8">Response regulator</fullName>
    </submittedName>
</protein>
<dbReference type="RefSeq" id="WP_142899836.1">
    <property type="nucleotide sequence ID" value="NZ_ML660070.1"/>
</dbReference>
<evidence type="ECO:0000259" key="7">
    <source>
        <dbReference type="PROSITE" id="PS50110"/>
    </source>
</evidence>
<dbReference type="Gene3D" id="3.40.50.2300">
    <property type="match status" value="1"/>
</dbReference>
<name>A0A545SYN0_9PROT</name>
<keyword evidence="9" id="KW-1185">Reference proteome</keyword>
<evidence type="ECO:0000313" key="9">
    <source>
        <dbReference type="Proteomes" id="UP000315252"/>
    </source>
</evidence>
<dbReference type="InterPro" id="IPR011006">
    <property type="entry name" value="CheY-like_superfamily"/>
</dbReference>
<dbReference type="PANTHER" id="PTHR48111">
    <property type="entry name" value="REGULATOR OF RPOS"/>
    <property type="match status" value="1"/>
</dbReference>
<sequence length="288" mass="31870">MQQGTDLQIMIVEDNPADAVLAREMLSDIDNATYHISTVARLDSALAELAANGFDAVLLDLTLPDAREFEGLKALLAEFPELAIVVLTGRDDESLGLEAIAEGAQDYLVKNRMTSELLSRSLRYAIERADLKKRLEEASILQNRTREMDALYSIVGETSMSATRKRFKSPPLKEAAPTAFSGLVKQYESTFDVAISEQLYRVATSSTDQFRRLADVFCQYRAGPKDVIDVHLSVLDKKVTDENPSPRQLLSLTQEARVVLVQVLGFVAEGYRTYAMWTGGPGNGSDRE</sequence>
<dbReference type="AlphaFoldDB" id="A0A545SYN0"/>
<dbReference type="InterPro" id="IPR001789">
    <property type="entry name" value="Sig_transdc_resp-reg_receiver"/>
</dbReference>
<dbReference type="GO" id="GO:0000976">
    <property type="term" value="F:transcription cis-regulatory region binding"/>
    <property type="evidence" value="ECO:0007669"/>
    <property type="project" value="TreeGrafter"/>
</dbReference>
<dbReference type="GO" id="GO:0005829">
    <property type="term" value="C:cytosol"/>
    <property type="evidence" value="ECO:0007669"/>
    <property type="project" value="TreeGrafter"/>
</dbReference>
<dbReference type="OrthoDB" id="9811749at2"/>
<dbReference type="Proteomes" id="UP000315252">
    <property type="component" value="Unassembled WGS sequence"/>
</dbReference>
<dbReference type="GO" id="GO:0000156">
    <property type="term" value="F:phosphorelay response regulator activity"/>
    <property type="evidence" value="ECO:0007669"/>
    <property type="project" value="TreeGrafter"/>
</dbReference>
<dbReference type="SUPFAM" id="SSF52172">
    <property type="entry name" value="CheY-like"/>
    <property type="match status" value="1"/>
</dbReference>
<keyword evidence="5" id="KW-0804">Transcription</keyword>
<dbReference type="InterPro" id="IPR039420">
    <property type="entry name" value="WalR-like"/>
</dbReference>
<evidence type="ECO:0000256" key="3">
    <source>
        <dbReference type="ARBA" id="ARBA00023015"/>
    </source>
</evidence>
<keyword evidence="2" id="KW-0902">Two-component regulatory system</keyword>
<keyword evidence="4" id="KW-0238">DNA-binding</keyword>
<feature type="domain" description="Response regulatory" evidence="7">
    <location>
        <begin position="8"/>
        <end position="125"/>
    </location>
</feature>
<dbReference type="GO" id="GO:0032993">
    <property type="term" value="C:protein-DNA complex"/>
    <property type="evidence" value="ECO:0007669"/>
    <property type="project" value="TreeGrafter"/>
</dbReference>
<keyword evidence="3" id="KW-0805">Transcription regulation</keyword>
<comment type="caution">
    <text evidence="8">The sequence shown here is derived from an EMBL/GenBank/DDBJ whole genome shotgun (WGS) entry which is preliminary data.</text>
</comment>
<feature type="modified residue" description="4-aspartylphosphate" evidence="6">
    <location>
        <position position="60"/>
    </location>
</feature>
<dbReference type="GO" id="GO:0006355">
    <property type="term" value="P:regulation of DNA-templated transcription"/>
    <property type="evidence" value="ECO:0007669"/>
    <property type="project" value="TreeGrafter"/>
</dbReference>
<keyword evidence="1 6" id="KW-0597">Phosphoprotein</keyword>
<dbReference type="EMBL" id="VHSH01000019">
    <property type="protein sequence ID" value="TQV70071.1"/>
    <property type="molecule type" value="Genomic_DNA"/>
</dbReference>
<evidence type="ECO:0000313" key="8">
    <source>
        <dbReference type="EMBL" id="TQV70071.1"/>
    </source>
</evidence>
<evidence type="ECO:0000256" key="4">
    <source>
        <dbReference type="ARBA" id="ARBA00023125"/>
    </source>
</evidence>
<evidence type="ECO:0000256" key="5">
    <source>
        <dbReference type="ARBA" id="ARBA00023163"/>
    </source>
</evidence>
<dbReference type="CDD" id="cd00156">
    <property type="entry name" value="REC"/>
    <property type="match status" value="1"/>
</dbReference>
<organism evidence="8 9">
    <name type="scientific">Denitrobaculum tricleocarpae</name>
    <dbReference type="NCBI Taxonomy" id="2591009"/>
    <lineage>
        <taxon>Bacteria</taxon>
        <taxon>Pseudomonadati</taxon>
        <taxon>Pseudomonadota</taxon>
        <taxon>Alphaproteobacteria</taxon>
        <taxon>Rhodospirillales</taxon>
        <taxon>Rhodospirillaceae</taxon>
        <taxon>Denitrobaculum</taxon>
    </lineage>
</organism>
<evidence type="ECO:0000256" key="6">
    <source>
        <dbReference type="PROSITE-ProRule" id="PRU00169"/>
    </source>
</evidence>